<dbReference type="Gene3D" id="3.40.50.300">
    <property type="entry name" value="P-loop containing nucleotide triphosphate hydrolases"/>
    <property type="match status" value="1"/>
</dbReference>
<dbReference type="PANTHER" id="PTHR43875:SF10">
    <property type="entry name" value="BLL2173 PROTEIN"/>
    <property type="match status" value="1"/>
</dbReference>
<dbReference type="CDD" id="cd03301">
    <property type="entry name" value="ABC_MalK_N"/>
    <property type="match status" value="1"/>
</dbReference>
<dbReference type="InterPro" id="IPR017871">
    <property type="entry name" value="ABC_transporter-like_CS"/>
</dbReference>
<organism evidence="7 8">
    <name type="scientific">Mesorhizobium plurifarium</name>
    <dbReference type="NCBI Taxonomy" id="69974"/>
    <lineage>
        <taxon>Bacteria</taxon>
        <taxon>Pseudomonadati</taxon>
        <taxon>Pseudomonadota</taxon>
        <taxon>Alphaproteobacteria</taxon>
        <taxon>Hyphomicrobiales</taxon>
        <taxon>Phyllobacteriaceae</taxon>
        <taxon>Mesorhizobium</taxon>
    </lineage>
</organism>
<dbReference type="SMART" id="SM00382">
    <property type="entry name" value="AAA"/>
    <property type="match status" value="1"/>
</dbReference>
<dbReference type="InterPro" id="IPR008995">
    <property type="entry name" value="Mo/tungstate-bd_C_term_dom"/>
</dbReference>
<evidence type="ECO:0000256" key="3">
    <source>
        <dbReference type="ARBA" id="ARBA00022448"/>
    </source>
</evidence>
<dbReference type="Gene3D" id="2.40.50.140">
    <property type="entry name" value="Nucleic acid-binding proteins"/>
    <property type="match status" value="1"/>
</dbReference>
<evidence type="ECO:0000313" key="7">
    <source>
        <dbReference type="EMBL" id="CDX26390.1"/>
    </source>
</evidence>
<dbReference type="PANTHER" id="PTHR43875">
    <property type="entry name" value="MALTODEXTRIN IMPORT ATP-BINDING PROTEIN MSMX"/>
    <property type="match status" value="1"/>
</dbReference>
<keyword evidence="5 7" id="KW-0067">ATP-binding</keyword>
<sequence length="352" mass="38432">MAQVAISSVAKAFGTVKVLHEVSVDIADGQFVVLVGPSGCGKSTLLRMVAGLETVSGGTISIGDRVVNNLPPAKRDIAMVFQNYALYPHKTVEQNMAFALKLRGTDPAVVAERVKRAADILDLAPYLKRYPRQLSGGQRQRVAMGRAIVRNPQVFLFDEPLSNLDAKLRVQMRTEIKELHQRLKTTTIYVTHDQIEAMTMADKIVVMRDGRIEQVGAPLELFDRPANLFVAGFIGSPSMNLLKGTVKKAEKPVVEIAGTAFPMPSGAVAEDGQAVVYGVRPEHLEIHPGGVESKVSVVEPTGSETLAFVRFGDGEMVALFRERHDFKPGDTLKLRPRLDQVHLFDAGTGKRL</sequence>
<dbReference type="SUPFAM" id="SSF50331">
    <property type="entry name" value="MOP-like"/>
    <property type="match status" value="1"/>
</dbReference>
<dbReference type="InterPro" id="IPR003439">
    <property type="entry name" value="ABC_transporter-like_ATP-bd"/>
</dbReference>
<dbReference type="Gene3D" id="2.40.50.100">
    <property type="match status" value="1"/>
</dbReference>
<keyword evidence="3" id="KW-0813">Transport</keyword>
<dbReference type="GO" id="GO:0016887">
    <property type="term" value="F:ATP hydrolysis activity"/>
    <property type="evidence" value="ECO:0007669"/>
    <property type="project" value="InterPro"/>
</dbReference>
<comment type="similarity">
    <text evidence="2">Belongs to the ABC transporter superfamily.</text>
</comment>
<proteinExistence type="inferred from homology"/>
<dbReference type="InterPro" id="IPR027417">
    <property type="entry name" value="P-loop_NTPase"/>
</dbReference>
<dbReference type="AlphaFoldDB" id="A0A090E941"/>
<dbReference type="Pfam" id="PF17912">
    <property type="entry name" value="OB_MalK"/>
    <property type="match status" value="1"/>
</dbReference>
<dbReference type="GO" id="GO:0140359">
    <property type="term" value="F:ABC-type transporter activity"/>
    <property type="evidence" value="ECO:0007669"/>
    <property type="project" value="InterPro"/>
</dbReference>
<comment type="subcellular location">
    <subcellularLocation>
        <location evidence="1">Cell inner membrane</location>
        <topology evidence="1">Peripheral membrane protein</topology>
    </subcellularLocation>
</comment>
<keyword evidence="4" id="KW-0547">Nucleotide-binding</keyword>
<evidence type="ECO:0000256" key="2">
    <source>
        <dbReference type="ARBA" id="ARBA00005417"/>
    </source>
</evidence>
<name>A0A090E941_MESPL</name>
<evidence type="ECO:0000256" key="4">
    <source>
        <dbReference type="ARBA" id="ARBA00022741"/>
    </source>
</evidence>
<feature type="domain" description="ABC transporter" evidence="6">
    <location>
        <begin position="4"/>
        <end position="234"/>
    </location>
</feature>
<dbReference type="InterPro" id="IPR012340">
    <property type="entry name" value="NA-bd_OB-fold"/>
</dbReference>
<dbReference type="EMBL" id="CCNB01000004">
    <property type="protein sequence ID" value="CDX26390.1"/>
    <property type="molecule type" value="Genomic_DNA"/>
</dbReference>
<evidence type="ECO:0000259" key="6">
    <source>
        <dbReference type="PROSITE" id="PS50893"/>
    </source>
</evidence>
<dbReference type="SUPFAM" id="SSF52540">
    <property type="entry name" value="P-loop containing nucleoside triphosphate hydrolases"/>
    <property type="match status" value="1"/>
</dbReference>
<evidence type="ECO:0000256" key="5">
    <source>
        <dbReference type="ARBA" id="ARBA00022840"/>
    </source>
</evidence>
<gene>
    <name evidence="7" type="primary">ugpC</name>
    <name evidence="7" type="ORF">MPLDJ20_120154</name>
</gene>
<dbReference type="GO" id="GO:0008643">
    <property type="term" value="P:carbohydrate transport"/>
    <property type="evidence" value="ECO:0007669"/>
    <property type="project" value="InterPro"/>
</dbReference>
<dbReference type="Pfam" id="PF00005">
    <property type="entry name" value="ABC_tran"/>
    <property type="match status" value="1"/>
</dbReference>
<dbReference type="PROSITE" id="PS00211">
    <property type="entry name" value="ABC_TRANSPORTER_1"/>
    <property type="match status" value="1"/>
</dbReference>
<dbReference type="InterPro" id="IPR015855">
    <property type="entry name" value="ABC_transpr_MalK-like"/>
</dbReference>
<evidence type="ECO:0000313" key="8">
    <source>
        <dbReference type="Proteomes" id="UP000046373"/>
    </source>
</evidence>
<dbReference type="GO" id="GO:0055052">
    <property type="term" value="C:ATP-binding cassette (ABC) transporter complex, substrate-binding subunit-containing"/>
    <property type="evidence" value="ECO:0007669"/>
    <property type="project" value="TreeGrafter"/>
</dbReference>
<accession>A0A090E941</accession>
<protein>
    <submittedName>
        <fullName evidence="7">Glycerol-3-phosphate transporter subunit ATP-binding component of ABC superfamily</fullName>
    </submittedName>
</protein>
<reference evidence="7 8" key="1">
    <citation type="submission" date="2014-08" db="EMBL/GenBank/DDBJ databases">
        <authorList>
            <person name="Moulin Lionel"/>
        </authorList>
    </citation>
    <scope>NUCLEOTIDE SEQUENCE [LARGE SCALE GENOMIC DNA]</scope>
</reference>
<dbReference type="InterPro" id="IPR003593">
    <property type="entry name" value="AAA+_ATPase"/>
</dbReference>
<dbReference type="FunFam" id="3.40.50.300:FF:000042">
    <property type="entry name" value="Maltose/maltodextrin ABC transporter, ATP-binding protein"/>
    <property type="match status" value="1"/>
</dbReference>
<dbReference type="GeneID" id="31888240"/>
<dbReference type="InterPro" id="IPR047641">
    <property type="entry name" value="ABC_transpr_MalK/UgpC-like"/>
</dbReference>
<dbReference type="InterPro" id="IPR040582">
    <property type="entry name" value="OB_MalK-like"/>
</dbReference>
<dbReference type="PROSITE" id="PS50893">
    <property type="entry name" value="ABC_TRANSPORTER_2"/>
    <property type="match status" value="1"/>
</dbReference>
<dbReference type="NCBIfam" id="NF008653">
    <property type="entry name" value="PRK11650.1"/>
    <property type="match status" value="1"/>
</dbReference>
<dbReference type="Proteomes" id="UP000046373">
    <property type="component" value="Unassembled WGS sequence"/>
</dbReference>
<evidence type="ECO:0000256" key="1">
    <source>
        <dbReference type="ARBA" id="ARBA00004417"/>
    </source>
</evidence>
<dbReference type="GO" id="GO:0005524">
    <property type="term" value="F:ATP binding"/>
    <property type="evidence" value="ECO:0007669"/>
    <property type="project" value="UniProtKB-KW"/>
</dbReference>